<dbReference type="PANTHER" id="PTHR11709">
    <property type="entry name" value="MULTI-COPPER OXIDASE"/>
    <property type="match status" value="1"/>
</dbReference>
<dbReference type="InterPro" id="IPR045087">
    <property type="entry name" value="Cu-oxidase_fam"/>
</dbReference>
<evidence type="ECO:0000256" key="2">
    <source>
        <dbReference type="ARBA" id="ARBA00022723"/>
    </source>
</evidence>
<dbReference type="InterPro" id="IPR011706">
    <property type="entry name" value="Cu-oxidase_C"/>
</dbReference>
<dbReference type="InterPro" id="IPR001117">
    <property type="entry name" value="Cu-oxidase_2nd"/>
</dbReference>
<evidence type="ECO:0000256" key="4">
    <source>
        <dbReference type="ARBA" id="ARBA00023008"/>
    </source>
</evidence>
<dbReference type="FunFam" id="2.60.40.420:FF:000045">
    <property type="entry name" value="Laccase 2"/>
    <property type="match status" value="1"/>
</dbReference>
<accession>D2KYZ9</accession>
<feature type="domain" description="Plastocyanin-like" evidence="8">
    <location>
        <begin position="161"/>
        <end position="302"/>
    </location>
</feature>
<evidence type="ECO:0000256" key="7">
    <source>
        <dbReference type="SAM" id="SignalP"/>
    </source>
</evidence>
<dbReference type="GO" id="GO:0005507">
    <property type="term" value="F:copper ion binding"/>
    <property type="evidence" value="ECO:0007669"/>
    <property type="project" value="InterPro"/>
</dbReference>
<keyword evidence="7" id="KW-0732">Signal</keyword>
<keyword evidence="2" id="KW-0479">Metal-binding</keyword>
<gene>
    <name evidence="11" type="primary">lcc1</name>
</gene>
<evidence type="ECO:0000259" key="8">
    <source>
        <dbReference type="Pfam" id="PF00394"/>
    </source>
</evidence>
<reference evidence="11" key="1">
    <citation type="submission" date="2009-12" db="EMBL/GenBank/DDBJ databases">
        <title>Cloning and sequencing of laccase cDNAs from Pleurotus salmoneostramineus.</title>
        <authorList>
            <person name="Nozaki K."/>
            <person name="Sasaki T."/>
            <person name="Mizuno M."/>
            <person name="Kanda T."/>
            <person name="Amano Y."/>
        </authorList>
    </citation>
    <scope>NUCLEOTIDE SEQUENCE</scope>
</reference>
<name>D2KYZ9_9AGAR</name>
<dbReference type="Pfam" id="PF07731">
    <property type="entry name" value="Cu-oxidase_2"/>
    <property type="match status" value="1"/>
</dbReference>
<evidence type="ECO:0000256" key="6">
    <source>
        <dbReference type="ARBA" id="ARBA00023180"/>
    </source>
</evidence>
<dbReference type="Pfam" id="PF07732">
    <property type="entry name" value="Cu-oxidase_3"/>
    <property type="match status" value="1"/>
</dbReference>
<protein>
    <submittedName>
        <fullName evidence="11">Laccase</fullName>
    </submittedName>
</protein>
<dbReference type="CDD" id="cd13856">
    <property type="entry name" value="CuRO_1_Tv-LCC_like"/>
    <property type="match status" value="1"/>
</dbReference>
<dbReference type="Pfam" id="PF00394">
    <property type="entry name" value="Cu-oxidase"/>
    <property type="match status" value="1"/>
</dbReference>
<comment type="similarity">
    <text evidence="1">Belongs to the multicopper oxidase family.</text>
</comment>
<dbReference type="InterPro" id="IPR011707">
    <property type="entry name" value="Cu-oxidase-like_N"/>
</dbReference>
<evidence type="ECO:0000313" key="11">
    <source>
        <dbReference type="EMBL" id="BAI66139.1"/>
    </source>
</evidence>
<feature type="signal peptide" evidence="7">
    <location>
        <begin position="1"/>
        <end position="19"/>
    </location>
</feature>
<dbReference type="AlphaFoldDB" id="D2KYZ9"/>
<dbReference type="PANTHER" id="PTHR11709:SF511">
    <property type="entry name" value="LACCASE"/>
    <property type="match status" value="1"/>
</dbReference>
<evidence type="ECO:0000259" key="9">
    <source>
        <dbReference type="Pfam" id="PF07731"/>
    </source>
</evidence>
<keyword evidence="4" id="KW-0186">Copper</keyword>
<keyword evidence="3" id="KW-0560">Oxidoreductase</keyword>
<dbReference type="Gene3D" id="2.60.40.420">
    <property type="entry name" value="Cupredoxins - blue copper proteins"/>
    <property type="match status" value="3"/>
</dbReference>
<organism evidence="11">
    <name type="scientific">Pleurotus salmoneostramineus</name>
    <dbReference type="NCBI Taxonomy" id="64638"/>
    <lineage>
        <taxon>Eukaryota</taxon>
        <taxon>Fungi</taxon>
        <taxon>Dikarya</taxon>
        <taxon>Basidiomycota</taxon>
        <taxon>Agaricomycotina</taxon>
        <taxon>Agaricomycetes</taxon>
        <taxon>Agaricomycetidae</taxon>
        <taxon>Agaricales</taxon>
        <taxon>Pleurotineae</taxon>
        <taxon>Pleurotaceae</taxon>
        <taxon>Pleurotus</taxon>
    </lineage>
</organism>
<feature type="domain" description="Plastocyanin-like" evidence="9">
    <location>
        <begin position="365"/>
        <end position="488"/>
    </location>
</feature>
<evidence type="ECO:0000259" key="10">
    <source>
        <dbReference type="Pfam" id="PF07732"/>
    </source>
</evidence>
<dbReference type="CDD" id="cd13903">
    <property type="entry name" value="CuRO_3_Tv-LCC_like"/>
    <property type="match status" value="1"/>
</dbReference>
<dbReference type="InterPro" id="IPR033138">
    <property type="entry name" value="Cu_oxidase_CS"/>
</dbReference>
<sequence>MVMLSSFLALSFAFVHVEAAIGPTGTLNIVNKVIAPDGFNRSTVLAGGTFPGAMIQGKKGDHFQLNVVNQLSDASMALDTSIHWHGLFQKGTNWADGVSMVNQCPIVPQESFLYDFSVPDQAGTFWYHSHVRTQYCDGLRGPFIIYDDQDPHQSLYDVDDESTVLMLGDWYHLPSPQVTGIPHPDATVFNGLGRSLNGPASPLYVQNVAFGTRYRLRLINAGCDSNYVFSIDGHTFTIIEAGGQNTEPLQVDQLQIFPGQRYSIVLNANQTVGNYWIRANPSTGDPGFDNNMNSAILRYQGAPIAEPSTVETTPANPLFEYNLHALTDAAAPGKPVPGGADVNINLDIVFDDVNILWKINGVSWVAPTVPVLLQIMSGTYDVHDLAPAGSIYDIEAGQVVELTMPAVAIFGPHPIHLHGHAFSVVRSAGSSNYNFVNPVRRDVVSIGLPSDNDNVTIRFVADNAGPWFLHCHIDWHLDVGFAVAFAEAAAQTPQANPVPKSWSDLCPSYNTYKASQSS</sequence>
<dbReference type="GO" id="GO:0016491">
    <property type="term" value="F:oxidoreductase activity"/>
    <property type="evidence" value="ECO:0007669"/>
    <property type="project" value="UniProtKB-KW"/>
</dbReference>
<dbReference type="InterPro" id="IPR008972">
    <property type="entry name" value="Cupredoxin"/>
</dbReference>
<dbReference type="SMR" id="D2KYZ9"/>
<evidence type="ECO:0000256" key="5">
    <source>
        <dbReference type="ARBA" id="ARBA00023157"/>
    </source>
</evidence>
<evidence type="ECO:0000256" key="1">
    <source>
        <dbReference type="ARBA" id="ARBA00010609"/>
    </source>
</evidence>
<evidence type="ECO:0000256" key="3">
    <source>
        <dbReference type="ARBA" id="ARBA00023002"/>
    </source>
</evidence>
<dbReference type="SUPFAM" id="SSF49503">
    <property type="entry name" value="Cupredoxins"/>
    <property type="match status" value="3"/>
</dbReference>
<keyword evidence="6" id="KW-0325">Glycoprotein</keyword>
<dbReference type="EMBL" id="AB539118">
    <property type="protein sequence ID" value="BAI66139.1"/>
    <property type="molecule type" value="mRNA"/>
</dbReference>
<feature type="domain" description="Plastocyanin-like" evidence="10">
    <location>
        <begin position="33"/>
        <end position="149"/>
    </location>
</feature>
<dbReference type="PROSITE" id="PS00079">
    <property type="entry name" value="MULTICOPPER_OXIDASE1"/>
    <property type="match status" value="1"/>
</dbReference>
<keyword evidence="5" id="KW-1015">Disulfide bond</keyword>
<proteinExistence type="evidence at transcript level"/>
<feature type="chain" id="PRO_5003033877" evidence="7">
    <location>
        <begin position="20"/>
        <end position="518"/>
    </location>
</feature>